<sequence length="274" mass="29603">MQLGEKLQLLRSKNGMSQEELAERLGISRQSVSKWESGQSVPDLKKLIILSDIYNVTIDNLVKDSDEYDILQEKDAKDSKVNIIDNDTKSTQIIINLHGGRLEYEYKSKRTLLGLPLIHINIGKGFKKAKGIVAIGNISYGIVSAGIISLGVLSFGCMSIGIISLAAISIALLLAIGVISIGTFSMGAISIGVFSLGAISIGKYSIGAAAIASDIAIGDYARANMAIGNKVQGANVLPLDTQIEDIKILIQKEYPNLSEWFINCVEFFVRNIKL</sequence>
<dbReference type="PANTHER" id="PTHR46558:SF13">
    <property type="entry name" value="HTH-TYPE TRANSCRIPTIONAL REGULATOR IMMR"/>
    <property type="match status" value="1"/>
</dbReference>
<dbReference type="InterPro" id="IPR001387">
    <property type="entry name" value="Cro/C1-type_HTH"/>
</dbReference>
<proteinExistence type="predicted"/>
<dbReference type="RefSeq" id="WP_156562611.1">
    <property type="nucleotide sequence ID" value="NZ_CACRTV010000076.1"/>
</dbReference>
<feature type="domain" description="HTH cro/C1-type" evidence="3">
    <location>
        <begin position="7"/>
        <end position="61"/>
    </location>
</feature>
<dbReference type="Pfam" id="PF01381">
    <property type="entry name" value="HTH_3"/>
    <property type="match status" value="1"/>
</dbReference>
<evidence type="ECO:0000313" key="4">
    <source>
        <dbReference type="EMBL" id="VYU60426.1"/>
    </source>
</evidence>
<evidence type="ECO:0000256" key="2">
    <source>
        <dbReference type="SAM" id="Phobius"/>
    </source>
</evidence>
<dbReference type="PANTHER" id="PTHR46558">
    <property type="entry name" value="TRACRIPTIONAL REGULATORY PROTEIN-RELATED-RELATED"/>
    <property type="match status" value="1"/>
</dbReference>
<feature type="transmembrane region" description="Helical" evidence="2">
    <location>
        <begin position="132"/>
        <end position="155"/>
    </location>
</feature>
<dbReference type="SUPFAM" id="SSF47413">
    <property type="entry name" value="lambda repressor-like DNA-binding domains"/>
    <property type="match status" value="1"/>
</dbReference>
<dbReference type="PROSITE" id="PS50943">
    <property type="entry name" value="HTH_CROC1"/>
    <property type="match status" value="1"/>
</dbReference>
<gene>
    <name evidence="4" type="primary">immR_2</name>
    <name evidence="4" type="ORF">CPLFYP93_02928</name>
</gene>
<dbReference type="AlphaFoldDB" id="A0A6N3G838"/>
<dbReference type="EMBL" id="CACRTV010000076">
    <property type="protein sequence ID" value="VYU60426.1"/>
    <property type="molecule type" value="Genomic_DNA"/>
</dbReference>
<dbReference type="CDD" id="cd00093">
    <property type="entry name" value="HTH_XRE"/>
    <property type="match status" value="1"/>
</dbReference>
<keyword evidence="1" id="KW-0238">DNA-binding</keyword>
<feature type="transmembrane region" description="Helical" evidence="2">
    <location>
        <begin position="161"/>
        <end position="194"/>
    </location>
</feature>
<keyword evidence="2" id="KW-0812">Transmembrane</keyword>
<reference evidence="4" key="1">
    <citation type="submission" date="2019-11" db="EMBL/GenBank/DDBJ databases">
        <authorList>
            <person name="Feng L."/>
        </authorList>
    </citation>
    <scope>NUCLEOTIDE SEQUENCE</scope>
    <source>
        <strain evidence="4">CParaputrificumLFYP93</strain>
    </source>
</reference>
<protein>
    <submittedName>
        <fullName evidence="4">HTH-type transcriptional regulator ImmR</fullName>
    </submittedName>
</protein>
<dbReference type="InterPro" id="IPR010982">
    <property type="entry name" value="Lambda_DNA-bd_dom_sf"/>
</dbReference>
<accession>A0A6N3G838</accession>
<evidence type="ECO:0000259" key="3">
    <source>
        <dbReference type="PROSITE" id="PS50943"/>
    </source>
</evidence>
<keyword evidence="2" id="KW-0472">Membrane</keyword>
<dbReference type="Gene3D" id="1.10.260.40">
    <property type="entry name" value="lambda repressor-like DNA-binding domains"/>
    <property type="match status" value="1"/>
</dbReference>
<evidence type="ECO:0000256" key="1">
    <source>
        <dbReference type="ARBA" id="ARBA00023125"/>
    </source>
</evidence>
<organism evidence="4">
    <name type="scientific">Clostridium paraputrificum</name>
    <dbReference type="NCBI Taxonomy" id="29363"/>
    <lineage>
        <taxon>Bacteria</taxon>
        <taxon>Bacillati</taxon>
        <taxon>Bacillota</taxon>
        <taxon>Clostridia</taxon>
        <taxon>Eubacteriales</taxon>
        <taxon>Clostridiaceae</taxon>
        <taxon>Clostridium</taxon>
    </lineage>
</organism>
<dbReference type="GO" id="GO:0003677">
    <property type="term" value="F:DNA binding"/>
    <property type="evidence" value="ECO:0007669"/>
    <property type="project" value="UniProtKB-KW"/>
</dbReference>
<dbReference type="SMART" id="SM00530">
    <property type="entry name" value="HTH_XRE"/>
    <property type="match status" value="1"/>
</dbReference>
<keyword evidence="2" id="KW-1133">Transmembrane helix</keyword>
<name>A0A6N3G838_9CLOT</name>